<protein>
    <submittedName>
        <fullName evidence="2">Uncharacterized protein</fullName>
    </submittedName>
</protein>
<feature type="non-terminal residue" evidence="2">
    <location>
        <position position="220"/>
    </location>
</feature>
<accession>K0SJ42</accession>
<feature type="signal peptide" evidence="1">
    <location>
        <begin position="1"/>
        <end position="18"/>
    </location>
</feature>
<evidence type="ECO:0000313" key="3">
    <source>
        <dbReference type="Proteomes" id="UP000266841"/>
    </source>
</evidence>
<dbReference type="Proteomes" id="UP000266841">
    <property type="component" value="Unassembled WGS sequence"/>
</dbReference>
<name>K0SJ42_THAOC</name>
<dbReference type="AlphaFoldDB" id="K0SJ42"/>
<proteinExistence type="predicted"/>
<gene>
    <name evidence="2" type="ORF">THAOC_21360</name>
</gene>
<comment type="caution">
    <text evidence="2">The sequence shown here is derived from an EMBL/GenBank/DDBJ whole genome shotgun (WGS) entry which is preliminary data.</text>
</comment>
<organism evidence="2 3">
    <name type="scientific">Thalassiosira oceanica</name>
    <name type="common">Marine diatom</name>
    <dbReference type="NCBI Taxonomy" id="159749"/>
    <lineage>
        <taxon>Eukaryota</taxon>
        <taxon>Sar</taxon>
        <taxon>Stramenopiles</taxon>
        <taxon>Ochrophyta</taxon>
        <taxon>Bacillariophyta</taxon>
        <taxon>Coscinodiscophyceae</taxon>
        <taxon>Thalassiosirophycidae</taxon>
        <taxon>Thalassiosirales</taxon>
        <taxon>Thalassiosiraceae</taxon>
        <taxon>Thalassiosira</taxon>
    </lineage>
</organism>
<reference evidence="2 3" key="1">
    <citation type="journal article" date="2012" name="Genome Biol.">
        <title>Genome and low-iron response of an oceanic diatom adapted to chronic iron limitation.</title>
        <authorList>
            <person name="Lommer M."/>
            <person name="Specht M."/>
            <person name="Roy A.S."/>
            <person name="Kraemer L."/>
            <person name="Andreson R."/>
            <person name="Gutowska M.A."/>
            <person name="Wolf J."/>
            <person name="Bergner S.V."/>
            <person name="Schilhabel M.B."/>
            <person name="Klostermeier U.C."/>
            <person name="Beiko R.G."/>
            <person name="Rosenstiel P."/>
            <person name="Hippler M."/>
            <person name="Laroche J."/>
        </authorList>
    </citation>
    <scope>NUCLEOTIDE SEQUENCE [LARGE SCALE GENOMIC DNA]</scope>
    <source>
        <strain evidence="2 3">CCMP1005</strain>
    </source>
</reference>
<evidence type="ECO:0000313" key="2">
    <source>
        <dbReference type="EMBL" id="EJK58507.1"/>
    </source>
</evidence>
<evidence type="ECO:0000256" key="1">
    <source>
        <dbReference type="SAM" id="SignalP"/>
    </source>
</evidence>
<dbReference type="EMBL" id="AGNL01025025">
    <property type="protein sequence ID" value="EJK58507.1"/>
    <property type="molecule type" value="Genomic_DNA"/>
</dbReference>
<keyword evidence="3" id="KW-1185">Reference proteome</keyword>
<feature type="chain" id="PRO_5003837840" evidence="1">
    <location>
        <begin position="19"/>
        <end position="220"/>
    </location>
</feature>
<sequence>MVFAPWLRSSFFLSPALGPQTWTTLASTGKGSSSATLTLQSTMLLIAYIGGEGHSFFVVREPCRNLQVPWAEVFGGVHRAVNRLLDEQQRVLGWCPQRDVDLERAIKIHSAAVGSTWPAGGTLLGSCGTTSEMCSWPRSLSPPPAGRRSDENRVRRAADLMSRSKYGKARKEMLNNGLANKDDPRVEEGLDREGFISPQRDVTPGAAAAAANDLYAFAEN</sequence>
<keyword evidence="1" id="KW-0732">Signal</keyword>